<dbReference type="InterPro" id="IPR014710">
    <property type="entry name" value="RmlC-like_jellyroll"/>
</dbReference>
<evidence type="ECO:0000259" key="3">
    <source>
        <dbReference type="Pfam" id="PF07883"/>
    </source>
</evidence>
<dbReference type="Gene3D" id="2.60.120.10">
    <property type="entry name" value="Jelly Rolls"/>
    <property type="match status" value="1"/>
</dbReference>
<dbReference type="PANTHER" id="PTHR41517:SF1">
    <property type="entry name" value="CUPIN"/>
    <property type="match status" value="1"/>
</dbReference>
<reference evidence="4 5" key="1">
    <citation type="submission" date="2020-08" db="EMBL/GenBank/DDBJ databases">
        <title>Genomic Encyclopedia of Type Strains, Phase IV (KMG-IV): sequencing the most valuable type-strain genomes for metagenomic binning, comparative biology and taxonomic classification.</title>
        <authorList>
            <person name="Goeker M."/>
        </authorList>
    </citation>
    <scope>NUCLEOTIDE SEQUENCE [LARGE SCALE GENOMIC DNA]</scope>
    <source>
        <strain evidence="4 5">DSM 26189</strain>
    </source>
</reference>
<dbReference type="CDD" id="cd02216">
    <property type="entry name" value="cupin_GDO-like_N"/>
    <property type="match status" value="1"/>
</dbReference>
<evidence type="ECO:0000313" key="5">
    <source>
        <dbReference type="Proteomes" id="UP000571950"/>
    </source>
</evidence>
<evidence type="ECO:0000256" key="2">
    <source>
        <dbReference type="ARBA" id="ARBA00023002"/>
    </source>
</evidence>
<dbReference type="InterPro" id="IPR013096">
    <property type="entry name" value="Cupin_2"/>
</dbReference>
<keyword evidence="2 4" id="KW-0560">Oxidoreductase</keyword>
<keyword evidence="5" id="KW-1185">Reference proteome</keyword>
<comment type="caution">
    <text evidence="4">The sequence shown here is derived from an EMBL/GenBank/DDBJ whole genome shotgun (WGS) entry which is preliminary data.</text>
</comment>
<dbReference type="Proteomes" id="UP000571950">
    <property type="component" value="Unassembled WGS sequence"/>
</dbReference>
<sequence>MTTLASSDPVSPELRSAYDAQKLVPLWESGTTGFSQGGEQPRHWPWEAIGPILRETAHITVPSIVERRVLMMMNSTIPRNDAESCAGLVSAGVQALMPGEIARPHRHAMHALRFVLEGEGAETIVEGKACAMEPGDLVVTPGWAWHEHHNKGGKPTLWVDILDLAIHRAMRTDMFQPGPVNALRAVPADRAYGAAGIVPVGIEENEVARAGHTMMFRYPAGPAQAAAANAPQDQFGIRLARYVDPRNGGAIVPTIDCYLMQLEEAETAKARSLGAQLCVVVAGAGESDIDGTRIAWRRHDVFTIPRGATVVHRISEGPAQIFVASDIEIYRRLGQADGNDPALFAAV</sequence>
<protein>
    <submittedName>
        <fullName evidence="4">Gentisate 1,2-dioxygenase</fullName>
        <ecNumber evidence="4">1.13.11.4</ecNumber>
    </submittedName>
</protein>
<feature type="domain" description="Cupin type-2" evidence="3">
    <location>
        <begin position="93"/>
        <end position="161"/>
    </location>
</feature>
<organism evidence="4 5">
    <name type="scientific">Sphingobium jiangsuense</name>
    <dbReference type="NCBI Taxonomy" id="870476"/>
    <lineage>
        <taxon>Bacteria</taxon>
        <taxon>Pseudomonadati</taxon>
        <taxon>Pseudomonadota</taxon>
        <taxon>Alphaproteobacteria</taxon>
        <taxon>Sphingomonadales</taxon>
        <taxon>Sphingomonadaceae</taxon>
        <taxon>Sphingobium</taxon>
    </lineage>
</organism>
<dbReference type="EMBL" id="JACIDT010000001">
    <property type="protein sequence ID" value="MBB3924388.1"/>
    <property type="molecule type" value="Genomic_DNA"/>
</dbReference>
<evidence type="ECO:0000256" key="1">
    <source>
        <dbReference type="ARBA" id="ARBA00022964"/>
    </source>
</evidence>
<accession>A0A7W6FN39</accession>
<dbReference type="EC" id="1.13.11.4" evidence="4"/>
<evidence type="ECO:0000313" key="4">
    <source>
        <dbReference type="EMBL" id="MBB3924388.1"/>
    </source>
</evidence>
<name>A0A7W6FN39_9SPHN</name>
<gene>
    <name evidence="4" type="ORF">GGR43_000082</name>
</gene>
<dbReference type="InterPro" id="IPR047183">
    <property type="entry name" value="GDO-like"/>
</dbReference>
<dbReference type="AlphaFoldDB" id="A0A7W6FN39"/>
<dbReference type="InterPro" id="IPR011051">
    <property type="entry name" value="RmlC_Cupin_sf"/>
</dbReference>
<dbReference type="Pfam" id="PF07883">
    <property type="entry name" value="Cupin_2"/>
    <property type="match status" value="1"/>
</dbReference>
<proteinExistence type="predicted"/>
<dbReference type="PANTHER" id="PTHR41517">
    <property type="entry name" value="1,2-DIOXYGENASE PROTEIN-RELATED"/>
    <property type="match status" value="1"/>
</dbReference>
<dbReference type="RefSeq" id="WP_188069972.1">
    <property type="nucleotide sequence ID" value="NZ_BSPS01000032.1"/>
</dbReference>
<dbReference type="SUPFAM" id="SSF51182">
    <property type="entry name" value="RmlC-like cupins"/>
    <property type="match status" value="1"/>
</dbReference>
<dbReference type="GO" id="GO:0047922">
    <property type="term" value="F:gentisate 1,2-dioxygenase activity"/>
    <property type="evidence" value="ECO:0007669"/>
    <property type="project" value="UniProtKB-EC"/>
</dbReference>
<keyword evidence="1 4" id="KW-0223">Dioxygenase</keyword>